<dbReference type="GO" id="GO:0009102">
    <property type="term" value="P:biotin biosynthetic process"/>
    <property type="evidence" value="ECO:0007669"/>
    <property type="project" value="TreeGrafter"/>
</dbReference>
<dbReference type="PANTHER" id="PTHR13693">
    <property type="entry name" value="CLASS II AMINOTRANSFERASE/8-AMINO-7-OXONONANOATE SYNTHASE"/>
    <property type="match status" value="1"/>
</dbReference>
<evidence type="ECO:0000259" key="5">
    <source>
        <dbReference type="Pfam" id="PF00155"/>
    </source>
</evidence>
<keyword evidence="3" id="KW-0808">Transferase</keyword>
<accession>A0A0F2LWQ2</accession>
<dbReference type="InterPro" id="IPR015421">
    <property type="entry name" value="PyrdxlP-dep_Trfase_major"/>
</dbReference>
<dbReference type="Gene3D" id="3.40.640.10">
    <property type="entry name" value="Type I PLP-dependent aspartate aminotransferase-like (Major domain)"/>
    <property type="match status" value="2"/>
</dbReference>
<dbReference type="AlphaFoldDB" id="A0A0F2LWQ2"/>
<keyword evidence="4" id="KW-0663">Pyridoxal phosphate</keyword>
<dbReference type="KEGG" id="ssck:SPSK_03390"/>
<evidence type="ECO:0000256" key="4">
    <source>
        <dbReference type="ARBA" id="ARBA00022898"/>
    </source>
</evidence>
<dbReference type="InterPro" id="IPR015424">
    <property type="entry name" value="PyrdxlP-dep_Trfase"/>
</dbReference>
<comment type="caution">
    <text evidence="6">The sequence shown here is derived from an EMBL/GenBank/DDBJ whole genome shotgun (WGS) entry which is preliminary data.</text>
</comment>
<dbReference type="InterPro" id="IPR050087">
    <property type="entry name" value="AON_synthase_class-II"/>
</dbReference>
<dbReference type="InterPro" id="IPR015422">
    <property type="entry name" value="PyrdxlP-dep_Trfase_small"/>
</dbReference>
<protein>
    <submittedName>
        <fullName evidence="6">8-amino-7-oxononanoate synthase</fullName>
    </submittedName>
</protein>
<dbReference type="Pfam" id="PF00155">
    <property type="entry name" value="Aminotran_1_2"/>
    <property type="match status" value="1"/>
</dbReference>
<comment type="cofactor">
    <cofactor evidence="1">
        <name>pyridoxal 5'-phosphate</name>
        <dbReference type="ChEBI" id="CHEBI:597326"/>
    </cofactor>
</comment>
<reference evidence="6 7" key="2">
    <citation type="journal article" date="2015" name="Eukaryot. Cell">
        <title>Asexual propagation of a virulent clone complex in a human and feline outbreak of sporotrichosis.</title>
        <authorList>
            <person name="Teixeira Mde M."/>
            <person name="Rodrigues A.M."/>
            <person name="Tsui C.K."/>
            <person name="de Almeida L.G."/>
            <person name="Van Diepeningen A.D."/>
            <person name="van den Ende B.G."/>
            <person name="Fernandes G.F."/>
            <person name="Kano R."/>
            <person name="Hamelin R.C."/>
            <person name="Lopes-Bezerra L.M."/>
            <person name="Vasconcelos A.T."/>
            <person name="de Hoog S."/>
            <person name="de Camargo Z.P."/>
            <person name="Felipe M.S."/>
        </authorList>
    </citation>
    <scope>NUCLEOTIDE SEQUENCE [LARGE SCALE GENOMIC DNA]</scope>
    <source>
        <strain evidence="6 7">1099-18</strain>
    </source>
</reference>
<dbReference type="Gene3D" id="3.90.1150.10">
    <property type="entry name" value="Aspartate Aminotransferase, domain 1"/>
    <property type="match status" value="2"/>
</dbReference>
<dbReference type="SUPFAM" id="SSF53383">
    <property type="entry name" value="PLP-dependent transferases"/>
    <property type="match status" value="1"/>
</dbReference>
<evidence type="ECO:0000256" key="3">
    <source>
        <dbReference type="ARBA" id="ARBA00022679"/>
    </source>
</evidence>
<dbReference type="OrthoDB" id="2382073at2759"/>
<comment type="similarity">
    <text evidence="2">Belongs to the class-II pyridoxal-phosphate-dependent aminotransferase family. BioF subfamily.</text>
</comment>
<evidence type="ECO:0000313" key="7">
    <source>
        <dbReference type="Proteomes" id="UP000033710"/>
    </source>
</evidence>
<evidence type="ECO:0000256" key="1">
    <source>
        <dbReference type="ARBA" id="ARBA00001933"/>
    </source>
</evidence>
<reference evidence="6 7" key="1">
    <citation type="journal article" date="2014" name="BMC Genomics">
        <title>Comparative genomics of the major fungal agents of human and animal Sporotrichosis: Sporothrix schenckii and Sporothrix brasiliensis.</title>
        <authorList>
            <person name="Teixeira M.M."/>
            <person name="de Almeida L.G."/>
            <person name="Kubitschek-Barreira P."/>
            <person name="Alves F.L."/>
            <person name="Kioshima E.S."/>
            <person name="Abadio A.K."/>
            <person name="Fernandes L."/>
            <person name="Derengowski L.S."/>
            <person name="Ferreira K.S."/>
            <person name="Souza R.C."/>
            <person name="Ruiz J.C."/>
            <person name="de Andrade N.C."/>
            <person name="Paes H.C."/>
            <person name="Nicola A.M."/>
            <person name="Albuquerque P."/>
            <person name="Gerber A.L."/>
            <person name="Martins V.P."/>
            <person name="Peconick L.D."/>
            <person name="Neto A.V."/>
            <person name="Chaucanez C.B."/>
            <person name="Silva P.A."/>
            <person name="Cunha O.L."/>
            <person name="de Oliveira F.F."/>
            <person name="dos Santos T.C."/>
            <person name="Barros A.L."/>
            <person name="Soares M.A."/>
            <person name="de Oliveira L.M."/>
            <person name="Marini M.M."/>
            <person name="Villalobos-Duno H."/>
            <person name="Cunha M.M."/>
            <person name="de Hoog S."/>
            <person name="da Silveira J.F."/>
            <person name="Henrissat B."/>
            <person name="Nino-Vega G.A."/>
            <person name="Cisalpino P.S."/>
            <person name="Mora-Montes H.M."/>
            <person name="Almeida S.R."/>
            <person name="Stajich J.E."/>
            <person name="Lopes-Bezerra L.M."/>
            <person name="Vasconcelos A.T."/>
            <person name="Felipe M.S."/>
        </authorList>
    </citation>
    <scope>NUCLEOTIDE SEQUENCE [LARGE SCALE GENOMIC DNA]</scope>
    <source>
        <strain evidence="6 7">1099-18</strain>
    </source>
</reference>
<evidence type="ECO:0000313" key="6">
    <source>
        <dbReference type="EMBL" id="KJR81883.1"/>
    </source>
</evidence>
<evidence type="ECO:0000256" key="2">
    <source>
        <dbReference type="ARBA" id="ARBA00010008"/>
    </source>
</evidence>
<dbReference type="VEuPathDB" id="FungiDB:SPSK_03390"/>
<name>A0A0F2LWQ2_SPOSC</name>
<dbReference type="RefSeq" id="XP_016584559.1">
    <property type="nucleotide sequence ID" value="XM_016730228.1"/>
</dbReference>
<dbReference type="Proteomes" id="UP000033710">
    <property type="component" value="Unassembled WGS sequence"/>
</dbReference>
<sequence>MAPTLSESMRTALASRARKSSLRTLSVVPPDSVDFSSNDFLSLSVSAALHGSFVENLRTGPLRLGSGGSRLLDGNSEYATALEATIASFHNAEVGCLFNSGFDANAGFFACVPQPGDVIVYDAAIHASVHEGMRQSRAGVRAPFEHNDVGDLERVLQKAVAEDAQVKRGERNVFVAVESLYSMDGDVAPLKEIVEVVERVLPAGNGKIIVDEAHSTAIILCSPLTKEYLINYARPLIYTTFMSYPSLVAIRTVYDLMMSGGTAAAAAHLWKLVVHLHTRLLALPHCPTNPILRIPKQCPQSPIFALLTPQPRSLARTCQEAGYVVRAIVAPTVPLGMERVRVCLHAGNSLAEVEALVGIIRKWVQTGGSRSVKHKAKI</sequence>
<gene>
    <name evidence="6" type="ORF">SPSK_03390</name>
</gene>
<dbReference type="EMBL" id="AXCR01000010">
    <property type="protein sequence ID" value="KJR81883.1"/>
    <property type="molecule type" value="Genomic_DNA"/>
</dbReference>
<feature type="domain" description="Aminotransferase class I/classII large" evidence="5">
    <location>
        <begin position="32"/>
        <end position="216"/>
    </location>
</feature>
<dbReference type="GO" id="GO:0016740">
    <property type="term" value="F:transferase activity"/>
    <property type="evidence" value="ECO:0007669"/>
    <property type="project" value="UniProtKB-KW"/>
</dbReference>
<dbReference type="InterPro" id="IPR004839">
    <property type="entry name" value="Aminotransferase_I/II_large"/>
</dbReference>
<dbReference type="PANTHER" id="PTHR13693:SF77">
    <property type="entry name" value="8-AMINO-7-OXONONANOATE SYNTHASE"/>
    <property type="match status" value="1"/>
</dbReference>
<dbReference type="GO" id="GO:0030170">
    <property type="term" value="F:pyridoxal phosphate binding"/>
    <property type="evidence" value="ECO:0007669"/>
    <property type="project" value="InterPro"/>
</dbReference>
<proteinExistence type="inferred from homology"/>
<organism evidence="6 7">
    <name type="scientific">Sporothrix schenckii 1099-18</name>
    <dbReference type="NCBI Taxonomy" id="1397361"/>
    <lineage>
        <taxon>Eukaryota</taxon>
        <taxon>Fungi</taxon>
        <taxon>Dikarya</taxon>
        <taxon>Ascomycota</taxon>
        <taxon>Pezizomycotina</taxon>
        <taxon>Sordariomycetes</taxon>
        <taxon>Sordariomycetidae</taxon>
        <taxon>Ophiostomatales</taxon>
        <taxon>Ophiostomataceae</taxon>
        <taxon>Sporothrix</taxon>
    </lineage>
</organism>
<dbReference type="GeneID" id="27665505"/>